<dbReference type="Pfam" id="PF12833">
    <property type="entry name" value="HTH_18"/>
    <property type="match status" value="1"/>
</dbReference>
<dbReference type="PANTHER" id="PTHR43280:SF29">
    <property type="entry name" value="ARAC-FAMILY TRANSCRIPTIONAL REGULATOR"/>
    <property type="match status" value="1"/>
</dbReference>
<dbReference type="Gene3D" id="1.10.10.60">
    <property type="entry name" value="Homeodomain-like"/>
    <property type="match status" value="1"/>
</dbReference>
<comment type="caution">
    <text evidence="6">The sequence shown here is derived from an EMBL/GenBank/DDBJ whole genome shotgun (WGS) entry which is preliminary data.</text>
</comment>
<dbReference type="SMART" id="SM00342">
    <property type="entry name" value="HTH_ARAC"/>
    <property type="match status" value="1"/>
</dbReference>
<keyword evidence="4" id="KW-0472">Membrane</keyword>
<dbReference type="SUPFAM" id="SSF46689">
    <property type="entry name" value="Homeodomain-like"/>
    <property type="match status" value="1"/>
</dbReference>
<feature type="transmembrane region" description="Helical" evidence="4">
    <location>
        <begin position="99"/>
        <end position="117"/>
    </location>
</feature>
<protein>
    <submittedName>
        <fullName evidence="6">Helix-turn-helix transcriptional regulator</fullName>
    </submittedName>
</protein>
<feature type="transmembrane region" description="Helical" evidence="4">
    <location>
        <begin position="155"/>
        <end position="175"/>
    </location>
</feature>
<sequence>MDVWRIVIAVVCGIAICQGLFLSVYILAKSAKKFTPAVFLSLMLLALTLRISKSYYYYLFDAVPFWAVMVALAGLWAIGPSFWLYTLSSKPSKLRKADYLHYAPSVLLLLSSIVANPEWQVVQLYKIGALVVTAYVAGSFVFYKYGNWNGNHSRFLLFGSSIGAVGLIFVFQSYLANIQGYTIGTILTLVILYVINFMLLKDRKMLQTNGKHKKGPTKELDTIYQKITVLFEEEKLYRKKGLTLADLSQELDHPVYLISQAIKEHQGVQFNAFVNSYRVTEVKTKLEDLEANDKIEVIAKEVGFSSTSSLYKAFKEHTKLTPQAYRKEYVALVQTQFK</sequence>
<keyword evidence="4" id="KW-0812">Transmembrane</keyword>
<organism evidence="6 7">
    <name type="scientific">Flagellimonas spongiicola</name>
    <dbReference type="NCBI Taxonomy" id="2942208"/>
    <lineage>
        <taxon>Bacteria</taxon>
        <taxon>Pseudomonadati</taxon>
        <taxon>Bacteroidota</taxon>
        <taxon>Flavobacteriia</taxon>
        <taxon>Flavobacteriales</taxon>
        <taxon>Flavobacteriaceae</taxon>
        <taxon>Flagellimonas</taxon>
    </lineage>
</organism>
<evidence type="ECO:0000256" key="2">
    <source>
        <dbReference type="ARBA" id="ARBA00023125"/>
    </source>
</evidence>
<dbReference type="InterPro" id="IPR018060">
    <property type="entry name" value="HTH_AraC"/>
</dbReference>
<keyword evidence="7" id="KW-1185">Reference proteome</keyword>
<evidence type="ECO:0000259" key="5">
    <source>
        <dbReference type="PROSITE" id="PS01124"/>
    </source>
</evidence>
<evidence type="ECO:0000313" key="6">
    <source>
        <dbReference type="EMBL" id="MCL6273385.1"/>
    </source>
</evidence>
<dbReference type="PROSITE" id="PS01124">
    <property type="entry name" value="HTH_ARAC_FAMILY_2"/>
    <property type="match status" value="1"/>
</dbReference>
<evidence type="ECO:0000313" key="7">
    <source>
        <dbReference type="Proteomes" id="UP001203607"/>
    </source>
</evidence>
<feature type="transmembrane region" description="Helical" evidence="4">
    <location>
        <begin position="123"/>
        <end position="143"/>
    </location>
</feature>
<feature type="transmembrane region" description="Helical" evidence="4">
    <location>
        <begin position="34"/>
        <end position="51"/>
    </location>
</feature>
<feature type="transmembrane region" description="Helical" evidence="4">
    <location>
        <begin position="181"/>
        <end position="200"/>
    </location>
</feature>
<feature type="transmembrane region" description="Helical" evidence="4">
    <location>
        <begin position="6"/>
        <end position="27"/>
    </location>
</feature>
<proteinExistence type="predicted"/>
<dbReference type="InterPro" id="IPR009057">
    <property type="entry name" value="Homeodomain-like_sf"/>
</dbReference>
<dbReference type="RefSeq" id="WP_249656562.1">
    <property type="nucleotide sequence ID" value="NZ_JAMFMA010000001.1"/>
</dbReference>
<evidence type="ECO:0000256" key="3">
    <source>
        <dbReference type="ARBA" id="ARBA00023163"/>
    </source>
</evidence>
<dbReference type="PANTHER" id="PTHR43280">
    <property type="entry name" value="ARAC-FAMILY TRANSCRIPTIONAL REGULATOR"/>
    <property type="match status" value="1"/>
</dbReference>
<keyword evidence="1" id="KW-0805">Transcription regulation</keyword>
<gene>
    <name evidence="6" type="ORF">M3P19_05150</name>
</gene>
<keyword evidence="3" id="KW-0804">Transcription</keyword>
<reference evidence="6 7" key="1">
    <citation type="submission" date="2022-05" db="EMBL/GenBank/DDBJ databases">
        <authorList>
            <person name="Park J.-S."/>
        </authorList>
    </citation>
    <scope>NUCLEOTIDE SEQUENCE [LARGE SCALE GENOMIC DNA]</scope>
    <source>
        <strain evidence="6 7">2012CJ35-5</strain>
    </source>
</reference>
<keyword evidence="4" id="KW-1133">Transmembrane helix</keyword>
<evidence type="ECO:0000256" key="1">
    <source>
        <dbReference type="ARBA" id="ARBA00023015"/>
    </source>
</evidence>
<evidence type="ECO:0000256" key="4">
    <source>
        <dbReference type="SAM" id="Phobius"/>
    </source>
</evidence>
<feature type="transmembrane region" description="Helical" evidence="4">
    <location>
        <begin position="63"/>
        <end position="87"/>
    </location>
</feature>
<dbReference type="Proteomes" id="UP001203607">
    <property type="component" value="Unassembled WGS sequence"/>
</dbReference>
<name>A0ABT0PPR2_9FLAO</name>
<dbReference type="EMBL" id="JAMFMA010000001">
    <property type="protein sequence ID" value="MCL6273385.1"/>
    <property type="molecule type" value="Genomic_DNA"/>
</dbReference>
<feature type="domain" description="HTH araC/xylS-type" evidence="5">
    <location>
        <begin position="226"/>
        <end position="328"/>
    </location>
</feature>
<accession>A0ABT0PPR2</accession>
<keyword evidence="2" id="KW-0238">DNA-binding</keyword>